<gene>
    <name evidence="12" type="ORF">ACFQ13_07880</name>
</gene>
<evidence type="ECO:0000256" key="7">
    <source>
        <dbReference type="ARBA" id="ARBA00022927"/>
    </source>
</evidence>
<dbReference type="InterPro" id="IPR037682">
    <property type="entry name" value="TonB_C"/>
</dbReference>
<dbReference type="NCBIfam" id="TIGR01352">
    <property type="entry name" value="tonB_Cterm"/>
    <property type="match status" value="1"/>
</dbReference>
<dbReference type="PANTHER" id="PTHR33446:SF2">
    <property type="entry name" value="PROTEIN TONB"/>
    <property type="match status" value="1"/>
</dbReference>
<dbReference type="InterPro" id="IPR006260">
    <property type="entry name" value="TonB/TolA_C"/>
</dbReference>
<keyword evidence="8 10" id="KW-1133">Transmembrane helix</keyword>
<dbReference type="PANTHER" id="PTHR33446">
    <property type="entry name" value="PROTEIN TONB-RELATED"/>
    <property type="match status" value="1"/>
</dbReference>
<accession>A0ABW3KS48</accession>
<proteinExistence type="inferred from homology"/>
<keyword evidence="7" id="KW-0653">Protein transport</keyword>
<comment type="similarity">
    <text evidence="2">Belongs to the TonB family.</text>
</comment>
<dbReference type="EMBL" id="JBHTKM010000063">
    <property type="protein sequence ID" value="MFD1015831.1"/>
    <property type="molecule type" value="Genomic_DNA"/>
</dbReference>
<dbReference type="PROSITE" id="PS52015">
    <property type="entry name" value="TONB_CTD"/>
    <property type="match status" value="1"/>
</dbReference>
<evidence type="ECO:0000256" key="3">
    <source>
        <dbReference type="ARBA" id="ARBA00022448"/>
    </source>
</evidence>
<evidence type="ECO:0000256" key="9">
    <source>
        <dbReference type="ARBA" id="ARBA00023136"/>
    </source>
</evidence>
<dbReference type="InterPro" id="IPR051045">
    <property type="entry name" value="TonB-dependent_transducer"/>
</dbReference>
<evidence type="ECO:0000313" key="13">
    <source>
        <dbReference type="Proteomes" id="UP001597086"/>
    </source>
</evidence>
<keyword evidence="4" id="KW-1003">Cell membrane</keyword>
<evidence type="ECO:0000256" key="2">
    <source>
        <dbReference type="ARBA" id="ARBA00006555"/>
    </source>
</evidence>
<evidence type="ECO:0000256" key="5">
    <source>
        <dbReference type="ARBA" id="ARBA00022519"/>
    </source>
</evidence>
<dbReference type="RefSeq" id="WP_386115971.1">
    <property type="nucleotide sequence ID" value="NZ_JBHTKM010000063.1"/>
</dbReference>
<keyword evidence="5" id="KW-0997">Cell inner membrane</keyword>
<evidence type="ECO:0000259" key="11">
    <source>
        <dbReference type="PROSITE" id="PS52015"/>
    </source>
</evidence>
<sequence>MQIKKNIKANVGRNSSLYFAVGLNVMLALTYLGLEHKTYNKTTTKVETLMVEAQIEEDIPITRIEIPPPPPPPPLQQTISEVITLVEDAAEVEETLIESTEIGQDDVIGDPIEVSVEEVEVIEVEEEVEVPFAVIEKVPQFPGCTGTNEALKACFQSKMQAHILKNFRYPEIASELNMQGRVFVTFLIDEQGEVTKIKSRGPDRILEEEAERIIKLLPTMIPGKQRNVPVRVPYSIPITFKLQE</sequence>
<reference evidence="13" key="1">
    <citation type="journal article" date="2019" name="Int. J. Syst. Evol. Microbiol.">
        <title>The Global Catalogue of Microorganisms (GCM) 10K type strain sequencing project: providing services to taxonomists for standard genome sequencing and annotation.</title>
        <authorList>
            <consortium name="The Broad Institute Genomics Platform"/>
            <consortium name="The Broad Institute Genome Sequencing Center for Infectious Disease"/>
            <person name="Wu L."/>
            <person name="Ma J."/>
        </authorList>
    </citation>
    <scope>NUCLEOTIDE SEQUENCE [LARGE SCALE GENOMIC DNA]</scope>
    <source>
        <strain evidence="13">CCUG 56098</strain>
    </source>
</reference>
<evidence type="ECO:0000256" key="6">
    <source>
        <dbReference type="ARBA" id="ARBA00022692"/>
    </source>
</evidence>
<keyword evidence="3" id="KW-0813">Transport</keyword>
<dbReference type="Gene3D" id="3.30.1150.10">
    <property type="match status" value="1"/>
</dbReference>
<keyword evidence="13" id="KW-1185">Reference proteome</keyword>
<evidence type="ECO:0000256" key="10">
    <source>
        <dbReference type="SAM" id="Phobius"/>
    </source>
</evidence>
<organism evidence="12 13">
    <name type="scientific">Winogradskyella rapida</name>
    <dbReference type="NCBI Taxonomy" id="549701"/>
    <lineage>
        <taxon>Bacteria</taxon>
        <taxon>Pseudomonadati</taxon>
        <taxon>Bacteroidota</taxon>
        <taxon>Flavobacteriia</taxon>
        <taxon>Flavobacteriales</taxon>
        <taxon>Flavobacteriaceae</taxon>
        <taxon>Winogradskyella</taxon>
    </lineage>
</organism>
<feature type="transmembrane region" description="Helical" evidence="10">
    <location>
        <begin position="16"/>
        <end position="34"/>
    </location>
</feature>
<comment type="subcellular location">
    <subcellularLocation>
        <location evidence="1">Cell inner membrane</location>
        <topology evidence="1">Single-pass membrane protein</topology>
        <orientation evidence="1">Periplasmic side</orientation>
    </subcellularLocation>
</comment>
<keyword evidence="9 10" id="KW-0472">Membrane</keyword>
<dbReference type="Pfam" id="PF03544">
    <property type="entry name" value="TonB_C"/>
    <property type="match status" value="1"/>
</dbReference>
<evidence type="ECO:0000256" key="4">
    <source>
        <dbReference type="ARBA" id="ARBA00022475"/>
    </source>
</evidence>
<feature type="domain" description="TonB C-terminal" evidence="11">
    <location>
        <begin position="154"/>
        <end position="244"/>
    </location>
</feature>
<name>A0ABW3KS48_9FLAO</name>
<protein>
    <submittedName>
        <fullName evidence="12">Energy transducer TonB</fullName>
    </submittedName>
</protein>
<evidence type="ECO:0000313" key="12">
    <source>
        <dbReference type="EMBL" id="MFD1015831.1"/>
    </source>
</evidence>
<evidence type="ECO:0000256" key="8">
    <source>
        <dbReference type="ARBA" id="ARBA00022989"/>
    </source>
</evidence>
<dbReference type="Proteomes" id="UP001597086">
    <property type="component" value="Unassembled WGS sequence"/>
</dbReference>
<dbReference type="SUPFAM" id="SSF74653">
    <property type="entry name" value="TolA/TonB C-terminal domain"/>
    <property type="match status" value="1"/>
</dbReference>
<keyword evidence="6 10" id="KW-0812">Transmembrane</keyword>
<evidence type="ECO:0000256" key="1">
    <source>
        <dbReference type="ARBA" id="ARBA00004383"/>
    </source>
</evidence>
<comment type="caution">
    <text evidence="12">The sequence shown here is derived from an EMBL/GenBank/DDBJ whole genome shotgun (WGS) entry which is preliminary data.</text>
</comment>